<dbReference type="Pfam" id="PF00570">
    <property type="entry name" value="HRDC"/>
    <property type="match status" value="1"/>
</dbReference>
<dbReference type="GO" id="GO:0000166">
    <property type="term" value="F:nucleotide binding"/>
    <property type="evidence" value="ECO:0007669"/>
    <property type="project" value="InterPro"/>
</dbReference>
<dbReference type="CDD" id="cd06147">
    <property type="entry name" value="Rrp6p_like_exo"/>
    <property type="match status" value="1"/>
</dbReference>
<keyword evidence="5" id="KW-0271">Exosome</keyword>
<evidence type="ECO:0000256" key="2">
    <source>
        <dbReference type="ARBA" id="ARBA00022552"/>
    </source>
</evidence>
<keyword evidence="2" id="KW-0698">rRNA processing</keyword>
<dbReference type="InterPro" id="IPR045092">
    <property type="entry name" value="Rrp6-like"/>
</dbReference>
<evidence type="ECO:0000256" key="9">
    <source>
        <dbReference type="SAM" id="MobiDB-lite"/>
    </source>
</evidence>
<dbReference type="GO" id="GO:0071037">
    <property type="term" value="P:nuclear polyadenylation-dependent snRNA catabolic process"/>
    <property type="evidence" value="ECO:0007669"/>
    <property type="project" value="TreeGrafter"/>
</dbReference>
<dbReference type="EMBL" id="CP042190">
    <property type="protein sequence ID" value="QDS71246.1"/>
    <property type="molecule type" value="Genomic_DNA"/>
</dbReference>
<dbReference type="GO" id="GO:0000467">
    <property type="term" value="P:exonucleolytic trimming to generate mature 3'-end of 5.8S rRNA from tricistronic rRNA transcript (SSU-rRNA, 5.8S rRNA, LSU-rRNA)"/>
    <property type="evidence" value="ECO:0007669"/>
    <property type="project" value="InterPro"/>
</dbReference>
<dbReference type="FunFam" id="1.10.150.80:FF:000001">
    <property type="entry name" value="Putative exosome component 10"/>
    <property type="match status" value="1"/>
</dbReference>
<dbReference type="GO" id="GO:0071044">
    <property type="term" value="P:histone mRNA catabolic process"/>
    <property type="evidence" value="ECO:0007669"/>
    <property type="project" value="TreeGrafter"/>
</dbReference>
<dbReference type="PROSITE" id="PS50967">
    <property type="entry name" value="HRDC"/>
    <property type="match status" value="1"/>
</dbReference>
<dbReference type="Gene3D" id="3.30.420.10">
    <property type="entry name" value="Ribonuclease H-like superfamily/Ribonuclease H"/>
    <property type="match status" value="1"/>
</dbReference>
<organism evidence="11 12">
    <name type="scientific">Venturia effusa</name>
    <dbReference type="NCBI Taxonomy" id="50376"/>
    <lineage>
        <taxon>Eukaryota</taxon>
        <taxon>Fungi</taxon>
        <taxon>Dikarya</taxon>
        <taxon>Ascomycota</taxon>
        <taxon>Pezizomycotina</taxon>
        <taxon>Dothideomycetes</taxon>
        <taxon>Pleosporomycetidae</taxon>
        <taxon>Venturiales</taxon>
        <taxon>Venturiaceae</taxon>
        <taxon>Venturia</taxon>
    </lineage>
</organism>
<dbReference type="STRING" id="50376.A0A517L6I5"/>
<evidence type="ECO:0000313" key="12">
    <source>
        <dbReference type="Proteomes" id="UP000316270"/>
    </source>
</evidence>
<dbReference type="GO" id="GO:0071040">
    <property type="term" value="P:nuclear polyadenylation-dependent antisense transcript catabolic process"/>
    <property type="evidence" value="ECO:0007669"/>
    <property type="project" value="TreeGrafter"/>
</dbReference>
<dbReference type="GO" id="GO:0000175">
    <property type="term" value="F:3'-5'-RNA exonuclease activity"/>
    <property type="evidence" value="ECO:0007669"/>
    <property type="project" value="InterPro"/>
</dbReference>
<dbReference type="SMART" id="SM00341">
    <property type="entry name" value="HRDC"/>
    <property type="match status" value="1"/>
</dbReference>
<dbReference type="InterPro" id="IPR002121">
    <property type="entry name" value="HRDC_dom"/>
</dbReference>
<dbReference type="GO" id="GO:0003727">
    <property type="term" value="F:single-stranded RNA binding"/>
    <property type="evidence" value="ECO:0007669"/>
    <property type="project" value="TreeGrafter"/>
</dbReference>
<evidence type="ECO:0000256" key="1">
    <source>
        <dbReference type="ARBA" id="ARBA00004123"/>
    </source>
</evidence>
<name>A0A517L6I5_9PEZI</name>
<dbReference type="SUPFAM" id="SSF47819">
    <property type="entry name" value="HRDC-like"/>
    <property type="match status" value="1"/>
</dbReference>
<feature type="region of interest" description="Disordered" evidence="9">
    <location>
        <begin position="675"/>
        <end position="798"/>
    </location>
</feature>
<accession>A0A517L6I5</accession>
<dbReference type="OrthoDB" id="2250022at2759"/>
<evidence type="ECO:0000256" key="6">
    <source>
        <dbReference type="ARBA" id="ARBA00022839"/>
    </source>
</evidence>
<protein>
    <recommendedName>
        <fullName evidence="10">HRDC domain-containing protein</fullName>
    </recommendedName>
</protein>
<feature type="compositionally biased region" description="Basic and acidic residues" evidence="9">
    <location>
        <begin position="703"/>
        <end position="715"/>
    </location>
</feature>
<feature type="domain" description="HRDC" evidence="10">
    <location>
        <begin position="441"/>
        <end position="521"/>
    </location>
</feature>
<dbReference type="GO" id="GO:0071051">
    <property type="term" value="P:poly(A)-dependent snoRNA 3'-end processing"/>
    <property type="evidence" value="ECO:0007669"/>
    <property type="project" value="TreeGrafter"/>
</dbReference>
<dbReference type="SMART" id="SM00474">
    <property type="entry name" value="35EXOc"/>
    <property type="match status" value="1"/>
</dbReference>
<keyword evidence="3" id="KW-0540">Nuclease</keyword>
<dbReference type="InterPro" id="IPR012588">
    <property type="entry name" value="Exosome-assoc_fac_Rrp6_N"/>
</dbReference>
<evidence type="ECO:0000259" key="10">
    <source>
        <dbReference type="PROSITE" id="PS50967"/>
    </source>
</evidence>
<dbReference type="Gene3D" id="1.10.150.80">
    <property type="entry name" value="HRDC domain"/>
    <property type="match status" value="1"/>
</dbReference>
<feature type="compositionally biased region" description="Polar residues" evidence="9">
    <location>
        <begin position="680"/>
        <end position="702"/>
    </location>
</feature>
<evidence type="ECO:0000256" key="7">
    <source>
        <dbReference type="ARBA" id="ARBA00023242"/>
    </source>
</evidence>
<evidence type="ECO:0000256" key="3">
    <source>
        <dbReference type="ARBA" id="ARBA00022722"/>
    </source>
</evidence>
<dbReference type="FunFam" id="3.30.420.10:FF:000059">
    <property type="entry name" value="Exosome complex exonuclease Rrp6"/>
    <property type="match status" value="1"/>
</dbReference>
<proteinExistence type="inferred from homology"/>
<keyword evidence="12" id="KW-1185">Reference proteome</keyword>
<feature type="compositionally biased region" description="Basic residues" evidence="9">
    <location>
        <begin position="755"/>
        <end position="764"/>
    </location>
</feature>
<dbReference type="AlphaFoldDB" id="A0A517L6I5"/>
<evidence type="ECO:0000313" key="11">
    <source>
        <dbReference type="EMBL" id="QDS71246.1"/>
    </source>
</evidence>
<comment type="subcellular location">
    <subcellularLocation>
        <location evidence="1">Nucleus</location>
    </subcellularLocation>
</comment>
<keyword evidence="7" id="KW-0539">Nucleus</keyword>
<dbReference type="PANTHER" id="PTHR12124">
    <property type="entry name" value="POLYMYOSITIS/SCLERODERMA AUTOANTIGEN-RELATED"/>
    <property type="match status" value="1"/>
</dbReference>
<dbReference type="Proteomes" id="UP000316270">
    <property type="component" value="Chromosome 6"/>
</dbReference>
<dbReference type="Pfam" id="PF08066">
    <property type="entry name" value="PMC2NT"/>
    <property type="match status" value="1"/>
</dbReference>
<dbReference type="InterPro" id="IPR002562">
    <property type="entry name" value="3'-5'_exonuclease_dom"/>
</dbReference>
<evidence type="ECO:0000256" key="4">
    <source>
        <dbReference type="ARBA" id="ARBA00022801"/>
    </source>
</evidence>
<dbReference type="InterPro" id="IPR036397">
    <property type="entry name" value="RNaseH_sf"/>
</dbReference>
<dbReference type="InterPro" id="IPR049559">
    <property type="entry name" value="Rrp6p-like_exo"/>
</dbReference>
<dbReference type="InterPro" id="IPR044876">
    <property type="entry name" value="HRDC_dom_sf"/>
</dbReference>
<evidence type="ECO:0000256" key="8">
    <source>
        <dbReference type="ARBA" id="ARBA00043957"/>
    </source>
</evidence>
<dbReference type="InterPro" id="IPR010997">
    <property type="entry name" value="HRDC-like_sf"/>
</dbReference>
<dbReference type="SUPFAM" id="SSF53098">
    <property type="entry name" value="Ribonuclease H-like"/>
    <property type="match status" value="1"/>
</dbReference>
<dbReference type="InterPro" id="IPR012337">
    <property type="entry name" value="RNaseH-like_sf"/>
</dbReference>
<dbReference type="GO" id="GO:0000176">
    <property type="term" value="C:nuclear exosome (RNase complex)"/>
    <property type="evidence" value="ECO:0007669"/>
    <property type="project" value="InterPro"/>
</dbReference>
<dbReference type="GO" id="GO:0071039">
    <property type="term" value="P:nuclear polyadenylation-dependent CUT catabolic process"/>
    <property type="evidence" value="ECO:0007669"/>
    <property type="project" value="TreeGrafter"/>
</dbReference>
<keyword evidence="6" id="KW-0269">Exonuclease</keyword>
<keyword evidence="4" id="KW-0378">Hydrolase</keyword>
<dbReference type="GO" id="GO:0071036">
    <property type="term" value="P:nuclear polyadenylation-dependent snoRNA catabolic process"/>
    <property type="evidence" value="ECO:0007669"/>
    <property type="project" value="TreeGrafter"/>
</dbReference>
<dbReference type="PANTHER" id="PTHR12124:SF47">
    <property type="entry name" value="EXOSOME COMPONENT 10"/>
    <property type="match status" value="1"/>
</dbReference>
<dbReference type="GO" id="GO:0071035">
    <property type="term" value="P:nuclear polyadenylation-dependent rRNA catabolic process"/>
    <property type="evidence" value="ECO:0007669"/>
    <property type="project" value="TreeGrafter"/>
</dbReference>
<dbReference type="Pfam" id="PF01612">
    <property type="entry name" value="DNA_pol_A_exo1"/>
    <property type="match status" value="1"/>
</dbReference>
<sequence length="798" mass="89514">MDSPPHFDTLQDSLKSALLATTRTTTELCAEDLTFHRSLDPAVATALNSHNARLLSLAERLLGSGAQSTDVVGPKLQDSDALDTNWRGVVDVVDSLLERVDTTLDDIKGIVRRGADDVQNAAKATAGKKGLPKAMNLLKPQKNFHVVPTNDEAGPFKPLLTSKPHAMVPLSKSLVLEKDLTYRHPYKDEIEQYKYPTSIYLQAEPIPYRPFESTTATLVDTPELLAEMLDELKEAKEIAIDLEHHDMRTYVGLVSLMQISTRKQDWIVDTLKPWRRKLECLNEVLTNPSILKVFHGSGMDMIWLQRDFGLYVVGLFDTEPAARALRYPRASLAFLLEKHVKFQAQKQHQLADWRVRPLSQDLFDYARSDTHFLLYIYDCMRNELIQSSNISVPDGDLIQKVLEGSKAYQLQRYNVPIYDAAQGLGQAGWYKMLLKTPVLFSREQFSVFKALHQWRDNVAREDDESIHFVMSNHTLLSFAREMPVQREKFFSAASQITAPMRARQDELVKLIAQAREAGKTGPEMRDVLKSLDGVVAAQRKQKWASQHEQRSVISPMTTSNFLPLATTTKPTIPDKRPRVGITAVRAADSTFWGGTLGLQTQQRPMHDDVRLALPLPDLTAEVFAENASFAPGTPIVQTPDTAARPEHAYVPAAIRPKIEDDDVFVIKELGGKSKRRKLVEQSTTNDDDFGTQQDSLSLSTEEISAKEQRKLEKAAKKAKKEAKKAKGTEESEESEAFDYANAPSVLNAQAELQKMKKGRKMKKNRGMDPYAKSVDVPKGLPRAQKEKAGKTATFKPSD</sequence>
<dbReference type="GO" id="GO:0005730">
    <property type="term" value="C:nucleolus"/>
    <property type="evidence" value="ECO:0007669"/>
    <property type="project" value="TreeGrafter"/>
</dbReference>
<comment type="similarity">
    <text evidence="8">Belongs to the exosome component 10/RRP6 family.</text>
</comment>
<reference evidence="11 12" key="1">
    <citation type="submission" date="2019-07" db="EMBL/GenBank/DDBJ databases">
        <title>Finished genome of Venturia effusa.</title>
        <authorList>
            <person name="Young C.A."/>
            <person name="Cox M.P."/>
            <person name="Ganley A.R.D."/>
            <person name="David W.J."/>
        </authorList>
    </citation>
    <scope>NUCLEOTIDE SEQUENCE [LARGE SCALE GENOMIC DNA]</scope>
    <source>
        <strain evidence="12">albino</strain>
    </source>
</reference>
<evidence type="ECO:0000256" key="5">
    <source>
        <dbReference type="ARBA" id="ARBA00022835"/>
    </source>
</evidence>
<gene>
    <name evidence="11" type="ORF">FKW77_000195</name>
</gene>
<dbReference type="GO" id="GO:0071038">
    <property type="term" value="P:TRAMP-dependent tRNA surveillance pathway"/>
    <property type="evidence" value="ECO:0007669"/>
    <property type="project" value="TreeGrafter"/>
</dbReference>